<keyword evidence="2" id="KW-1185">Reference proteome</keyword>
<gene>
    <name evidence="1" type="ORF">V1477_003607</name>
</gene>
<sequence>MTVLSLLHYGNGIVLVSRAQITICLRNKNNISFVRLNAFYVTDKHHVFACMICVIPNGNCISIMNSENRIE</sequence>
<organism evidence="1 2">
    <name type="scientific">Vespula maculifrons</name>
    <name type="common">Eastern yellow jacket</name>
    <name type="synonym">Wasp</name>
    <dbReference type="NCBI Taxonomy" id="7453"/>
    <lineage>
        <taxon>Eukaryota</taxon>
        <taxon>Metazoa</taxon>
        <taxon>Ecdysozoa</taxon>
        <taxon>Arthropoda</taxon>
        <taxon>Hexapoda</taxon>
        <taxon>Insecta</taxon>
        <taxon>Pterygota</taxon>
        <taxon>Neoptera</taxon>
        <taxon>Endopterygota</taxon>
        <taxon>Hymenoptera</taxon>
        <taxon>Apocrita</taxon>
        <taxon>Aculeata</taxon>
        <taxon>Vespoidea</taxon>
        <taxon>Vespidae</taxon>
        <taxon>Vespinae</taxon>
        <taxon>Vespula</taxon>
    </lineage>
</organism>
<evidence type="ECO:0000313" key="2">
    <source>
        <dbReference type="Proteomes" id="UP001607303"/>
    </source>
</evidence>
<reference evidence="1 2" key="1">
    <citation type="journal article" date="2024" name="Ann. Entomol. Soc. Am.">
        <title>Genomic analyses of the southern and eastern yellowjacket wasps (Hymenoptera: Vespidae) reveal evolutionary signatures of social life.</title>
        <authorList>
            <person name="Catto M.A."/>
            <person name="Caine P.B."/>
            <person name="Orr S.E."/>
            <person name="Hunt B.G."/>
            <person name="Goodisman M.A.D."/>
        </authorList>
    </citation>
    <scope>NUCLEOTIDE SEQUENCE [LARGE SCALE GENOMIC DNA]</scope>
    <source>
        <strain evidence="1">232</strain>
        <tissue evidence="1">Head and thorax</tissue>
    </source>
</reference>
<protein>
    <submittedName>
        <fullName evidence="1">Uncharacterized protein</fullName>
    </submittedName>
</protein>
<proteinExistence type="predicted"/>
<comment type="caution">
    <text evidence="1">The sequence shown here is derived from an EMBL/GenBank/DDBJ whole genome shotgun (WGS) entry which is preliminary data.</text>
</comment>
<name>A0ABD2CTA1_VESMC</name>
<dbReference type="Proteomes" id="UP001607303">
    <property type="component" value="Unassembled WGS sequence"/>
</dbReference>
<dbReference type="AlphaFoldDB" id="A0ABD2CTA1"/>
<dbReference type="EMBL" id="JAYRBN010000032">
    <property type="protein sequence ID" value="KAL2748322.1"/>
    <property type="molecule type" value="Genomic_DNA"/>
</dbReference>
<accession>A0ABD2CTA1</accession>
<evidence type="ECO:0000313" key="1">
    <source>
        <dbReference type="EMBL" id="KAL2748322.1"/>
    </source>
</evidence>